<dbReference type="KEGG" id="xbc:ELE36_12090"/>
<dbReference type="InterPro" id="IPR027469">
    <property type="entry name" value="Cation_efflux_TMD_sf"/>
</dbReference>
<proteinExistence type="inferred from homology"/>
<feature type="transmembrane region" description="Helical" evidence="9">
    <location>
        <begin position="195"/>
        <end position="216"/>
    </location>
</feature>
<dbReference type="SUPFAM" id="SSF161111">
    <property type="entry name" value="Cation efflux protein transmembrane domain-like"/>
    <property type="match status" value="1"/>
</dbReference>
<dbReference type="InterPro" id="IPR027470">
    <property type="entry name" value="Cation_efflux_CTD"/>
</dbReference>
<feature type="domain" description="Cation efflux protein cytoplasmic" evidence="11">
    <location>
        <begin position="252"/>
        <end position="331"/>
    </location>
</feature>
<evidence type="ECO:0000313" key="12">
    <source>
        <dbReference type="EMBL" id="QBB71030.1"/>
    </source>
</evidence>
<evidence type="ECO:0000256" key="6">
    <source>
        <dbReference type="ARBA" id="ARBA00022989"/>
    </source>
</evidence>
<dbReference type="InterPro" id="IPR050681">
    <property type="entry name" value="CDF/SLC30A"/>
</dbReference>
<keyword evidence="4 9" id="KW-0812">Transmembrane</keyword>
<dbReference type="AlphaFoldDB" id="A0A411HKV3"/>
<keyword evidence="7" id="KW-0406">Ion transport</keyword>
<feature type="domain" description="Cation efflux protein transmembrane" evidence="10">
    <location>
        <begin position="46"/>
        <end position="248"/>
    </location>
</feature>
<sequence length="342" mass="37413">MSTPHSHDDDDDHPHASHAAHAIKDRAIKNQAIKDPAPTSRNESRLLLAFALTLITLLVEAGGGWWSGSLALIADAGHMLVDALALLLAWAGAHFSRRPPDARRSFGYARLEVLAAYSNALIQFLLVAWIVTEAGMRLFKPEAILSGVMFWIALAGLVINALVLRVLHVGPHAHGDHGHAHGDEDLNMRSANLHVLGDLLGSLGAVVAALLIRYFGWLQADPILSVLVSLLILRGAWRLLQRSGHILLEGTPDNIDHAQVTATLLQDVAAVQDVHHLHFWQLVGGAHMATLHVRLATSTDAEKIDSDQVLRDIKQLLHERYQIRHATVQIELKACPDIQCHD</sequence>
<name>A0A411HKV3_9GAMM</name>
<dbReference type="RefSeq" id="WP_129833635.1">
    <property type="nucleotide sequence ID" value="NZ_CP035704.1"/>
</dbReference>
<evidence type="ECO:0000313" key="13">
    <source>
        <dbReference type="Proteomes" id="UP000291562"/>
    </source>
</evidence>
<evidence type="ECO:0000256" key="8">
    <source>
        <dbReference type="ARBA" id="ARBA00023136"/>
    </source>
</evidence>
<evidence type="ECO:0000256" key="4">
    <source>
        <dbReference type="ARBA" id="ARBA00022692"/>
    </source>
</evidence>
<dbReference type="SUPFAM" id="SSF160240">
    <property type="entry name" value="Cation efflux protein cytoplasmic domain-like"/>
    <property type="match status" value="1"/>
</dbReference>
<keyword evidence="5" id="KW-0864">Zinc transport</keyword>
<dbReference type="Gene3D" id="1.20.1510.10">
    <property type="entry name" value="Cation efflux protein transmembrane domain"/>
    <property type="match status" value="1"/>
</dbReference>
<keyword evidence="5" id="KW-0862">Zinc</keyword>
<evidence type="ECO:0000256" key="3">
    <source>
        <dbReference type="ARBA" id="ARBA00022448"/>
    </source>
</evidence>
<dbReference type="GO" id="GO:0005886">
    <property type="term" value="C:plasma membrane"/>
    <property type="evidence" value="ECO:0007669"/>
    <property type="project" value="TreeGrafter"/>
</dbReference>
<protein>
    <submittedName>
        <fullName evidence="12">Cation diffusion facilitator family transporter</fullName>
    </submittedName>
</protein>
<dbReference type="Proteomes" id="UP000291562">
    <property type="component" value="Chromosome"/>
</dbReference>
<keyword evidence="3" id="KW-0813">Transport</keyword>
<evidence type="ECO:0000256" key="1">
    <source>
        <dbReference type="ARBA" id="ARBA00004141"/>
    </source>
</evidence>
<organism evidence="12 13">
    <name type="scientific">Pseudolysobacter antarcticus</name>
    <dbReference type="NCBI Taxonomy" id="2511995"/>
    <lineage>
        <taxon>Bacteria</taxon>
        <taxon>Pseudomonadati</taxon>
        <taxon>Pseudomonadota</taxon>
        <taxon>Gammaproteobacteria</taxon>
        <taxon>Lysobacterales</taxon>
        <taxon>Rhodanobacteraceae</taxon>
        <taxon>Pseudolysobacter</taxon>
    </lineage>
</organism>
<feature type="transmembrane region" description="Helical" evidence="9">
    <location>
        <begin position="114"/>
        <end position="131"/>
    </location>
</feature>
<dbReference type="NCBIfam" id="TIGR01297">
    <property type="entry name" value="CDF"/>
    <property type="match status" value="1"/>
</dbReference>
<dbReference type="EMBL" id="CP035704">
    <property type="protein sequence ID" value="QBB71030.1"/>
    <property type="molecule type" value="Genomic_DNA"/>
</dbReference>
<dbReference type="PANTHER" id="PTHR11562:SF17">
    <property type="entry name" value="RE54080P-RELATED"/>
    <property type="match status" value="1"/>
</dbReference>
<evidence type="ECO:0000256" key="7">
    <source>
        <dbReference type="ARBA" id="ARBA00023065"/>
    </source>
</evidence>
<dbReference type="InterPro" id="IPR002524">
    <property type="entry name" value="Cation_efflux"/>
</dbReference>
<feature type="transmembrane region" description="Helical" evidence="9">
    <location>
        <begin position="46"/>
        <end position="66"/>
    </location>
</feature>
<feature type="transmembrane region" description="Helical" evidence="9">
    <location>
        <begin position="143"/>
        <end position="164"/>
    </location>
</feature>
<evidence type="ECO:0000259" key="11">
    <source>
        <dbReference type="Pfam" id="PF16916"/>
    </source>
</evidence>
<keyword evidence="13" id="KW-1185">Reference proteome</keyword>
<keyword evidence="6 9" id="KW-1133">Transmembrane helix</keyword>
<accession>A0A411HKV3</accession>
<comment type="similarity">
    <text evidence="2">Belongs to the cation diffusion facilitator (CDF) transporter (TC 2.A.4) family. SLC30A subfamily.</text>
</comment>
<dbReference type="InterPro" id="IPR036837">
    <property type="entry name" value="Cation_efflux_CTD_sf"/>
</dbReference>
<reference evidence="12 13" key="1">
    <citation type="submission" date="2019-01" db="EMBL/GenBank/DDBJ databases">
        <title>Pseudolysobacter antarctica gen. nov., sp. nov., isolated from Fildes Peninsula, Antarctica.</title>
        <authorList>
            <person name="Wei Z."/>
            <person name="Peng F."/>
        </authorList>
    </citation>
    <scope>NUCLEOTIDE SEQUENCE [LARGE SCALE GENOMIC DNA]</scope>
    <source>
        <strain evidence="12 13">AQ6-296</strain>
    </source>
</reference>
<comment type="subcellular location">
    <subcellularLocation>
        <location evidence="1">Membrane</location>
        <topology evidence="1">Multi-pass membrane protein</topology>
    </subcellularLocation>
</comment>
<evidence type="ECO:0000256" key="2">
    <source>
        <dbReference type="ARBA" id="ARBA00008873"/>
    </source>
</evidence>
<keyword evidence="8 9" id="KW-0472">Membrane</keyword>
<dbReference type="Pfam" id="PF01545">
    <property type="entry name" value="Cation_efflux"/>
    <property type="match status" value="1"/>
</dbReference>
<dbReference type="InterPro" id="IPR058533">
    <property type="entry name" value="Cation_efflux_TM"/>
</dbReference>
<evidence type="ECO:0000256" key="5">
    <source>
        <dbReference type="ARBA" id="ARBA00022906"/>
    </source>
</evidence>
<dbReference type="GO" id="GO:0005385">
    <property type="term" value="F:zinc ion transmembrane transporter activity"/>
    <property type="evidence" value="ECO:0007669"/>
    <property type="project" value="TreeGrafter"/>
</dbReference>
<evidence type="ECO:0000256" key="9">
    <source>
        <dbReference type="SAM" id="Phobius"/>
    </source>
</evidence>
<feature type="transmembrane region" description="Helical" evidence="9">
    <location>
        <begin position="72"/>
        <end position="93"/>
    </location>
</feature>
<evidence type="ECO:0000259" key="10">
    <source>
        <dbReference type="Pfam" id="PF01545"/>
    </source>
</evidence>
<dbReference type="PANTHER" id="PTHR11562">
    <property type="entry name" value="CATION EFFLUX PROTEIN/ ZINC TRANSPORTER"/>
    <property type="match status" value="1"/>
</dbReference>
<dbReference type="OrthoDB" id="9809646at2"/>
<gene>
    <name evidence="12" type="ORF">ELE36_12090</name>
</gene>
<dbReference type="Pfam" id="PF16916">
    <property type="entry name" value="ZT_dimer"/>
    <property type="match status" value="1"/>
</dbReference>